<sequence length="499" mass="55029">MSRDYIGAIDQGTTSSRFILFDRHGKEVASSQKEHTQIYPRPGWVEHDPGEIWTRTDEVIRDTLKKSGISGSQIAAVGITNQRETSLFWDAETGKPLNNAIVWQDTRTAGIVESMKDHHPFLTRKTGLPPATYFSAPKLVWMRDNVAAAASAISRGSARFGTIDSWLVWKLTGGKSHVTDLTNASRTMLMDIQSCTWDRELLSLWGLPEEILPEIRSSIAAEPYGTTEADGPFGDEIPIGGILGDQQAALFGQACFSKGSSKNTYGTGCFLLLNTADELIRSSHGLLSTVAYRWKDEPVQYALEGSVAVSGALVQWLRDNLGLIKSSAEVEELARSVDDSGGVYFVPAFSGLFAPHWRSDARGIVAGLTGYARSGHLARAVLEATAFQTREMMEAMEGDSGISIGSLRVDGGMVRNELLMQFQADILGRPVIRPEITETTALGAAYAAGLSVGFWRSQEEIGKHWREDKRWLPVMKPAEREDRFHFWKKAVERSKGWLD</sequence>
<keyword evidence="14" id="KW-1185">Reference proteome</keyword>
<dbReference type="InterPro" id="IPR018483">
    <property type="entry name" value="Carb_kinase_FGGY_CS"/>
</dbReference>
<feature type="binding site" evidence="9">
    <location>
        <position position="15"/>
    </location>
    <ligand>
        <name>ATP</name>
        <dbReference type="ChEBI" id="CHEBI:30616"/>
    </ligand>
</feature>
<evidence type="ECO:0000313" key="14">
    <source>
        <dbReference type="Proteomes" id="UP000192343"/>
    </source>
</evidence>
<feature type="binding site" evidence="9">
    <location>
        <position position="13"/>
    </location>
    <ligand>
        <name>ADP</name>
        <dbReference type="ChEBI" id="CHEBI:456216"/>
    </ligand>
</feature>
<keyword evidence="6 9" id="KW-0319">Glycerol metabolism</keyword>
<feature type="binding site" evidence="9">
    <location>
        <position position="84"/>
    </location>
    <ligand>
        <name>sn-glycerol 3-phosphate</name>
        <dbReference type="ChEBI" id="CHEBI:57597"/>
    </ligand>
</feature>
<feature type="binding site" evidence="9">
    <location>
        <position position="246"/>
    </location>
    <ligand>
        <name>glycerol</name>
        <dbReference type="ChEBI" id="CHEBI:17754"/>
    </ligand>
</feature>
<feature type="binding site" evidence="9">
    <location>
        <position position="267"/>
    </location>
    <ligand>
        <name>ADP</name>
        <dbReference type="ChEBI" id="CHEBI:456216"/>
    </ligand>
</feature>
<accession>A0A1Y1S077</accession>
<feature type="binding site" evidence="9">
    <location>
        <position position="83"/>
    </location>
    <ligand>
        <name>glycerol</name>
        <dbReference type="ChEBI" id="CHEBI:17754"/>
    </ligand>
</feature>
<dbReference type="CDD" id="cd07769">
    <property type="entry name" value="ASKHA_NBD_FGGY_GK"/>
    <property type="match status" value="1"/>
</dbReference>
<keyword evidence="7 9" id="KW-0067">ATP-binding</keyword>
<dbReference type="FunFam" id="3.30.420.40:FF:000007">
    <property type="entry name" value="Glycerol kinase"/>
    <property type="match status" value="1"/>
</dbReference>
<dbReference type="NCBIfam" id="NF000756">
    <property type="entry name" value="PRK00047.1"/>
    <property type="match status" value="1"/>
</dbReference>
<feature type="binding site" evidence="9">
    <location>
        <position position="315"/>
    </location>
    <ligand>
        <name>ATP</name>
        <dbReference type="ChEBI" id="CHEBI:30616"/>
    </ligand>
</feature>
<feature type="domain" description="Carbohydrate kinase FGGY C-terminal" evidence="12">
    <location>
        <begin position="263"/>
        <end position="450"/>
    </location>
</feature>
<dbReference type="GO" id="GO:0004370">
    <property type="term" value="F:glycerol kinase activity"/>
    <property type="evidence" value="ECO:0007669"/>
    <property type="project" value="UniProtKB-UniRule"/>
</dbReference>
<evidence type="ECO:0000313" key="13">
    <source>
        <dbReference type="EMBL" id="ORC36517.1"/>
    </source>
</evidence>
<keyword evidence="4 9" id="KW-0547">Nucleotide-binding</keyword>
<evidence type="ECO:0000256" key="9">
    <source>
        <dbReference type="HAMAP-Rule" id="MF_00186"/>
    </source>
</evidence>
<dbReference type="InterPro" id="IPR043129">
    <property type="entry name" value="ATPase_NBD"/>
</dbReference>
<dbReference type="RefSeq" id="WP_083049011.1">
    <property type="nucleotide sequence ID" value="NZ_MWQY01000005.1"/>
</dbReference>
<dbReference type="PANTHER" id="PTHR10196">
    <property type="entry name" value="SUGAR KINASE"/>
    <property type="match status" value="1"/>
</dbReference>
<dbReference type="NCBIfam" id="TIGR01311">
    <property type="entry name" value="glycerol_kin"/>
    <property type="match status" value="1"/>
</dbReference>
<feature type="binding site" evidence="9">
    <location>
        <position position="267"/>
    </location>
    <ligand>
        <name>ATP</name>
        <dbReference type="ChEBI" id="CHEBI:30616"/>
    </ligand>
</feature>
<feature type="binding site" evidence="9">
    <location>
        <position position="245"/>
    </location>
    <ligand>
        <name>glycerol</name>
        <dbReference type="ChEBI" id="CHEBI:17754"/>
    </ligand>
</feature>
<dbReference type="HAMAP" id="MF_00186">
    <property type="entry name" value="Glycerol_kin"/>
    <property type="match status" value="1"/>
</dbReference>
<dbReference type="InterPro" id="IPR018484">
    <property type="entry name" value="FGGY_N"/>
</dbReference>
<dbReference type="UniPathway" id="UPA00618">
    <property type="reaction ID" value="UER00672"/>
</dbReference>
<evidence type="ECO:0000256" key="4">
    <source>
        <dbReference type="ARBA" id="ARBA00022741"/>
    </source>
</evidence>
<protein>
    <recommendedName>
        <fullName evidence="9">Glycerol kinase</fullName>
        <ecNumber evidence="9">2.7.1.30</ecNumber>
    </recommendedName>
    <alternativeName>
        <fullName evidence="9">ATP:glycerol 3-phosphotransferase</fullName>
    </alternativeName>
    <alternativeName>
        <fullName evidence="9">Glycerokinase</fullName>
        <shortName evidence="9">GK</shortName>
    </alternativeName>
</protein>
<dbReference type="InterPro" id="IPR000577">
    <property type="entry name" value="Carb_kinase_FGGY"/>
</dbReference>
<feature type="binding site" evidence="9">
    <location>
        <position position="416"/>
    </location>
    <ligand>
        <name>ADP</name>
        <dbReference type="ChEBI" id="CHEBI:456216"/>
    </ligand>
</feature>
<evidence type="ECO:0000256" key="2">
    <source>
        <dbReference type="ARBA" id="ARBA00009156"/>
    </source>
</evidence>
<reference evidence="13 14" key="1">
    <citation type="submission" date="2017-03" db="EMBL/GenBank/DDBJ databases">
        <title>Draft Genome sequence of Marispirochaeta sp. strain JC444.</title>
        <authorList>
            <person name="Shivani Y."/>
            <person name="Subhash Y."/>
            <person name="Sasikala C."/>
            <person name="Ramana C."/>
        </authorList>
    </citation>
    <scope>NUCLEOTIDE SEQUENCE [LARGE SCALE GENOMIC DNA]</scope>
    <source>
        <strain evidence="13 14">JC444</strain>
    </source>
</reference>
<comment type="activity regulation">
    <text evidence="9">Inhibited by fructose 1,6-bisphosphate (FBP).</text>
</comment>
<feature type="binding site" evidence="9">
    <location>
        <position position="412"/>
    </location>
    <ligand>
        <name>ATP</name>
        <dbReference type="ChEBI" id="CHEBI:30616"/>
    </ligand>
</feature>
<evidence type="ECO:0000256" key="8">
    <source>
        <dbReference type="ARBA" id="ARBA00052101"/>
    </source>
</evidence>
<feature type="domain" description="Carbohydrate kinase FGGY N-terminal" evidence="11">
    <location>
        <begin position="5"/>
        <end position="252"/>
    </location>
</feature>
<dbReference type="PROSITE" id="PS00445">
    <property type="entry name" value="FGGY_KINASES_2"/>
    <property type="match status" value="1"/>
</dbReference>
<evidence type="ECO:0000256" key="10">
    <source>
        <dbReference type="RuleBase" id="RU003733"/>
    </source>
</evidence>
<feature type="binding site" evidence="9">
    <location>
        <position position="13"/>
    </location>
    <ligand>
        <name>sn-glycerol 3-phosphate</name>
        <dbReference type="ChEBI" id="CHEBI:57597"/>
    </ligand>
</feature>
<feature type="binding site" evidence="9">
    <location>
        <position position="245"/>
    </location>
    <ligand>
        <name>sn-glycerol 3-phosphate</name>
        <dbReference type="ChEBI" id="CHEBI:57597"/>
    </ligand>
</feature>
<name>A0A1Y1S077_9SPIO</name>
<gene>
    <name evidence="9" type="primary">glpK</name>
    <name evidence="13" type="ORF">B4O97_05435</name>
</gene>
<feature type="binding site" evidence="9">
    <location>
        <position position="17"/>
    </location>
    <ligand>
        <name>ADP</name>
        <dbReference type="ChEBI" id="CHEBI:456216"/>
    </ligand>
</feature>
<evidence type="ECO:0000259" key="11">
    <source>
        <dbReference type="Pfam" id="PF00370"/>
    </source>
</evidence>
<evidence type="ECO:0000256" key="6">
    <source>
        <dbReference type="ARBA" id="ARBA00022798"/>
    </source>
</evidence>
<comment type="pathway">
    <text evidence="1 9">Polyol metabolism; glycerol degradation via glycerol kinase pathway; sn-glycerol 3-phosphate from glycerol: step 1/1.</text>
</comment>
<evidence type="ECO:0000256" key="3">
    <source>
        <dbReference type="ARBA" id="ARBA00022679"/>
    </source>
</evidence>
<keyword evidence="5 9" id="KW-0418">Kinase</keyword>
<dbReference type="Pfam" id="PF00370">
    <property type="entry name" value="FGGY_N"/>
    <property type="match status" value="1"/>
</dbReference>
<dbReference type="GO" id="GO:0005524">
    <property type="term" value="F:ATP binding"/>
    <property type="evidence" value="ECO:0007669"/>
    <property type="project" value="UniProtKB-UniRule"/>
</dbReference>
<dbReference type="OrthoDB" id="9805576at2"/>
<dbReference type="GO" id="GO:0006072">
    <property type="term" value="P:glycerol-3-phosphate metabolic process"/>
    <property type="evidence" value="ECO:0007669"/>
    <property type="project" value="InterPro"/>
</dbReference>
<dbReference type="AlphaFoldDB" id="A0A1Y1S077"/>
<dbReference type="Pfam" id="PF02782">
    <property type="entry name" value="FGGY_C"/>
    <property type="match status" value="1"/>
</dbReference>
<dbReference type="GO" id="GO:0005829">
    <property type="term" value="C:cytosol"/>
    <property type="evidence" value="ECO:0007669"/>
    <property type="project" value="TreeGrafter"/>
</dbReference>
<comment type="catalytic activity">
    <reaction evidence="8 9">
        <text>glycerol + ATP = sn-glycerol 3-phosphate + ADP + H(+)</text>
        <dbReference type="Rhea" id="RHEA:21644"/>
        <dbReference type="ChEBI" id="CHEBI:15378"/>
        <dbReference type="ChEBI" id="CHEBI:17754"/>
        <dbReference type="ChEBI" id="CHEBI:30616"/>
        <dbReference type="ChEBI" id="CHEBI:57597"/>
        <dbReference type="ChEBI" id="CHEBI:456216"/>
        <dbReference type="EC" id="2.7.1.30"/>
    </reaction>
</comment>
<feature type="binding site" evidence="9">
    <location>
        <position position="13"/>
    </location>
    <ligand>
        <name>ATP</name>
        <dbReference type="ChEBI" id="CHEBI:30616"/>
    </ligand>
</feature>
<dbReference type="GO" id="GO:0019563">
    <property type="term" value="P:glycerol catabolic process"/>
    <property type="evidence" value="ECO:0007669"/>
    <property type="project" value="UniProtKB-UniRule"/>
</dbReference>
<feature type="binding site" evidence="9">
    <location>
        <position position="83"/>
    </location>
    <ligand>
        <name>sn-glycerol 3-phosphate</name>
        <dbReference type="ChEBI" id="CHEBI:57597"/>
    </ligand>
</feature>
<evidence type="ECO:0000259" key="12">
    <source>
        <dbReference type="Pfam" id="PF02782"/>
    </source>
</evidence>
<dbReference type="FunFam" id="3.30.420.40:FF:000008">
    <property type="entry name" value="Glycerol kinase"/>
    <property type="match status" value="1"/>
</dbReference>
<comment type="function">
    <text evidence="9">Key enzyme in the regulation of glycerol uptake and metabolism. Catalyzes the phosphorylation of glycerol to yield sn-glycerol 3-phosphate.</text>
</comment>
<dbReference type="PANTHER" id="PTHR10196:SF69">
    <property type="entry name" value="GLYCEROL KINASE"/>
    <property type="match status" value="1"/>
</dbReference>
<feature type="binding site" evidence="9">
    <location>
        <position position="14"/>
    </location>
    <ligand>
        <name>ATP</name>
        <dbReference type="ChEBI" id="CHEBI:30616"/>
    </ligand>
</feature>
<evidence type="ECO:0000256" key="1">
    <source>
        <dbReference type="ARBA" id="ARBA00005190"/>
    </source>
</evidence>
<dbReference type="InterPro" id="IPR018485">
    <property type="entry name" value="FGGY_C"/>
</dbReference>
<feature type="binding site" evidence="9">
    <location>
        <position position="412"/>
    </location>
    <ligand>
        <name>ADP</name>
        <dbReference type="ChEBI" id="CHEBI:456216"/>
    </ligand>
</feature>
<feature type="binding site" evidence="9">
    <location>
        <position position="311"/>
    </location>
    <ligand>
        <name>ADP</name>
        <dbReference type="ChEBI" id="CHEBI:456216"/>
    </ligand>
</feature>
<dbReference type="EC" id="2.7.1.30" evidence="9"/>
<feature type="binding site" evidence="9">
    <location>
        <position position="84"/>
    </location>
    <ligand>
        <name>glycerol</name>
        <dbReference type="ChEBI" id="CHEBI:17754"/>
    </ligand>
</feature>
<dbReference type="Gene3D" id="3.30.420.40">
    <property type="match status" value="2"/>
</dbReference>
<dbReference type="EMBL" id="MWQY01000005">
    <property type="protein sequence ID" value="ORC36517.1"/>
    <property type="molecule type" value="Genomic_DNA"/>
</dbReference>
<comment type="similarity">
    <text evidence="2 9 10">Belongs to the FGGY kinase family.</text>
</comment>
<dbReference type="STRING" id="1963862.B4O97_05435"/>
<organism evidence="13 14">
    <name type="scientific">Marispirochaeta aestuarii</name>
    <dbReference type="NCBI Taxonomy" id="1963862"/>
    <lineage>
        <taxon>Bacteria</taxon>
        <taxon>Pseudomonadati</taxon>
        <taxon>Spirochaetota</taxon>
        <taxon>Spirochaetia</taxon>
        <taxon>Spirochaetales</taxon>
        <taxon>Spirochaetaceae</taxon>
        <taxon>Marispirochaeta</taxon>
    </lineage>
</organism>
<feature type="binding site" evidence="9">
    <location>
        <position position="133"/>
    </location>
    <ligand>
        <name>glycerol</name>
        <dbReference type="ChEBI" id="CHEBI:17754"/>
    </ligand>
</feature>
<proteinExistence type="inferred from homology"/>
<dbReference type="PIRSF" id="PIRSF000538">
    <property type="entry name" value="GlpK"/>
    <property type="match status" value="1"/>
</dbReference>
<feature type="binding site" evidence="9">
    <location>
        <position position="133"/>
    </location>
    <ligand>
        <name>sn-glycerol 3-phosphate</name>
        <dbReference type="ChEBI" id="CHEBI:57597"/>
    </ligand>
</feature>
<comment type="caution">
    <text evidence="13">The sequence shown here is derived from an EMBL/GenBank/DDBJ whole genome shotgun (WGS) entry which is preliminary data.</text>
</comment>
<dbReference type="InterPro" id="IPR005999">
    <property type="entry name" value="Glycerol_kin"/>
</dbReference>
<evidence type="ECO:0000256" key="5">
    <source>
        <dbReference type="ARBA" id="ARBA00022777"/>
    </source>
</evidence>
<dbReference type="PROSITE" id="PS00933">
    <property type="entry name" value="FGGY_KINASES_1"/>
    <property type="match status" value="1"/>
</dbReference>
<dbReference type="SUPFAM" id="SSF53067">
    <property type="entry name" value="Actin-like ATPase domain"/>
    <property type="match status" value="2"/>
</dbReference>
<evidence type="ECO:0000256" key="7">
    <source>
        <dbReference type="ARBA" id="ARBA00022840"/>
    </source>
</evidence>
<keyword evidence="3 9" id="KW-0808">Transferase</keyword>
<dbReference type="Proteomes" id="UP000192343">
    <property type="component" value="Unassembled WGS sequence"/>
</dbReference>
<feature type="binding site" evidence="9">
    <location>
        <position position="311"/>
    </location>
    <ligand>
        <name>ATP</name>
        <dbReference type="ChEBI" id="CHEBI:30616"/>
    </ligand>
</feature>